<feature type="transmembrane region" description="Helical" evidence="1">
    <location>
        <begin position="259"/>
        <end position="283"/>
    </location>
</feature>
<feature type="transmembrane region" description="Helical" evidence="1">
    <location>
        <begin position="191"/>
        <end position="209"/>
    </location>
</feature>
<feature type="transmembrane region" description="Helical" evidence="1">
    <location>
        <begin position="31"/>
        <end position="49"/>
    </location>
</feature>
<feature type="transmembrane region" description="Helical" evidence="1">
    <location>
        <begin position="107"/>
        <end position="127"/>
    </location>
</feature>
<feature type="transmembrane region" description="Helical" evidence="1">
    <location>
        <begin position="289"/>
        <end position="308"/>
    </location>
</feature>
<proteinExistence type="predicted"/>
<reference evidence="3" key="1">
    <citation type="submission" date="2020-05" db="EMBL/GenBank/DDBJ databases">
        <authorList>
            <person name="Chiriac C."/>
            <person name="Salcher M."/>
            <person name="Ghai R."/>
            <person name="Kavagutti S V."/>
        </authorList>
    </citation>
    <scope>NUCLEOTIDE SEQUENCE</scope>
</reference>
<organism evidence="3">
    <name type="scientific">freshwater metagenome</name>
    <dbReference type="NCBI Taxonomy" id="449393"/>
    <lineage>
        <taxon>unclassified sequences</taxon>
        <taxon>metagenomes</taxon>
        <taxon>ecological metagenomes</taxon>
    </lineage>
</organism>
<dbReference type="InterPro" id="IPR002656">
    <property type="entry name" value="Acyl_transf_3_dom"/>
</dbReference>
<dbReference type="PANTHER" id="PTHR23028:SF53">
    <property type="entry name" value="ACYL_TRANSF_3 DOMAIN-CONTAINING PROTEIN"/>
    <property type="match status" value="1"/>
</dbReference>
<name>A0A6J6A1Y1_9ZZZZ</name>
<dbReference type="Pfam" id="PF01757">
    <property type="entry name" value="Acyl_transf_3"/>
    <property type="match status" value="1"/>
</dbReference>
<accession>A0A6J6A1Y1</accession>
<gene>
    <name evidence="3" type="ORF">UFOPK3547_01558</name>
</gene>
<evidence type="ECO:0000313" key="3">
    <source>
        <dbReference type="EMBL" id="CAB4347047.1"/>
    </source>
</evidence>
<feature type="transmembrane region" description="Helical" evidence="1">
    <location>
        <begin position="161"/>
        <end position="179"/>
    </location>
</feature>
<dbReference type="InterPro" id="IPR050879">
    <property type="entry name" value="Acyltransferase_3"/>
</dbReference>
<protein>
    <submittedName>
        <fullName evidence="3">Unannotated protein</fullName>
    </submittedName>
</protein>
<evidence type="ECO:0000256" key="1">
    <source>
        <dbReference type="SAM" id="Phobius"/>
    </source>
</evidence>
<feature type="transmembrane region" description="Helical" evidence="1">
    <location>
        <begin position="69"/>
        <end position="86"/>
    </location>
</feature>
<feature type="transmembrane region" description="Helical" evidence="1">
    <location>
        <begin position="221"/>
        <end position="238"/>
    </location>
</feature>
<dbReference type="GO" id="GO:0016020">
    <property type="term" value="C:membrane"/>
    <property type="evidence" value="ECO:0007669"/>
    <property type="project" value="TreeGrafter"/>
</dbReference>
<feature type="transmembrane region" description="Helical" evidence="1">
    <location>
        <begin position="320"/>
        <end position="347"/>
    </location>
</feature>
<dbReference type="GO" id="GO:0016747">
    <property type="term" value="F:acyltransferase activity, transferring groups other than amino-acyl groups"/>
    <property type="evidence" value="ECO:0007669"/>
    <property type="project" value="InterPro"/>
</dbReference>
<keyword evidence="1" id="KW-0472">Membrane</keyword>
<dbReference type="EMBL" id="CAESAN010000171">
    <property type="protein sequence ID" value="CAB4347047.1"/>
    <property type="molecule type" value="Genomic_DNA"/>
</dbReference>
<keyword evidence="1" id="KW-1133">Transmembrane helix</keyword>
<sequence length="406" mass="45183">MGAVSSAEGVSANRQVPDVFKPPPGNPRFPLFDGLRAVAAISILVYHGFGWSANLWTGSLRPWTANLDIGVPIFFVISGFLLYRPFVAANMKGERGPLAGRFYRRRVLRIVPAYWVALTVLSIYPLSREMFSDWPKYYFFLQNFSLSTNGLGQASSLCIEVSFYLVLPLYAFFTARAFRSASPTRRMQLEIALLIVLSLISAAFWNGYAHSLFWHPLGLQHYLYWFALGMSLALISAWSQHAKAQSLKLVELVGRNPGWCWALAIGLYVLLGALTGIPGGLVWLPGDSIIRWVLQPLIAALLVLPAVFSAPRQGVPGRFLMLRPVAWLGLISYGLFLWHLGVVILIVRQGWIDYSNPALAAIETTLLTLLITIPIAAVSYYVIERPFLRLKDHGFKRSARATGKAL</sequence>
<keyword evidence="1" id="KW-0812">Transmembrane</keyword>
<dbReference type="AlphaFoldDB" id="A0A6J6A1Y1"/>
<feature type="transmembrane region" description="Helical" evidence="1">
    <location>
        <begin position="359"/>
        <end position="383"/>
    </location>
</feature>
<dbReference type="GO" id="GO:0009103">
    <property type="term" value="P:lipopolysaccharide biosynthetic process"/>
    <property type="evidence" value="ECO:0007669"/>
    <property type="project" value="TreeGrafter"/>
</dbReference>
<dbReference type="PANTHER" id="PTHR23028">
    <property type="entry name" value="ACETYLTRANSFERASE"/>
    <property type="match status" value="1"/>
</dbReference>
<feature type="domain" description="Acyltransferase 3" evidence="2">
    <location>
        <begin position="32"/>
        <end position="380"/>
    </location>
</feature>
<evidence type="ECO:0000259" key="2">
    <source>
        <dbReference type="Pfam" id="PF01757"/>
    </source>
</evidence>